<sequence>MAAGENELMNKQQKRSLDFWSFARAFFFLVAVEVVGSVVYSPVLVLFAAAEPHVFQTGIDLPAPRVFVTYHHQLDGGAWTSLEFPARKTRFIDKAPVDIYLRTCFGGSFLAPDMGYSTPK</sequence>
<dbReference type="AlphaFoldDB" id="A0A3N2Q485"/>
<evidence type="ECO:0000313" key="3">
    <source>
        <dbReference type="Proteomes" id="UP000272025"/>
    </source>
</evidence>
<keyword evidence="1" id="KW-0812">Transmembrane</keyword>
<keyword evidence="3" id="KW-1185">Reference proteome</keyword>
<keyword evidence="1" id="KW-0472">Membrane</keyword>
<dbReference type="RefSeq" id="XP_028469368.1">
    <property type="nucleotide sequence ID" value="XM_028614020.1"/>
</dbReference>
<protein>
    <submittedName>
        <fullName evidence="2">Uncharacterized protein</fullName>
    </submittedName>
</protein>
<dbReference type="Proteomes" id="UP000272025">
    <property type="component" value="Unassembled WGS sequence"/>
</dbReference>
<accession>A0A3N2Q485</accession>
<reference evidence="2 3" key="1">
    <citation type="journal article" date="2018" name="Mol. Ecol.">
        <title>The obligate alkalophilic soda-lake fungus Sodiomyces alkalinus has shifted to a protein diet.</title>
        <authorList>
            <person name="Grum-Grzhimaylo A.A."/>
            <person name="Falkoski D.L."/>
            <person name="van den Heuvel J."/>
            <person name="Valero-Jimenez C.A."/>
            <person name="Min B."/>
            <person name="Choi I.G."/>
            <person name="Lipzen A."/>
            <person name="Daum C.G."/>
            <person name="Aanen D.K."/>
            <person name="Tsang A."/>
            <person name="Henrissat B."/>
            <person name="Bilanenko E.N."/>
            <person name="de Vries R.P."/>
            <person name="van Kan J.A.L."/>
            <person name="Grigoriev I.V."/>
            <person name="Debets A.J.M."/>
        </authorList>
    </citation>
    <scope>NUCLEOTIDE SEQUENCE [LARGE SCALE GENOMIC DNA]</scope>
    <source>
        <strain evidence="2 3">F11</strain>
    </source>
</reference>
<keyword evidence="1" id="KW-1133">Transmembrane helix</keyword>
<proteinExistence type="predicted"/>
<evidence type="ECO:0000256" key="1">
    <source>
        <dbReference type="SAM" id="Phobius"/>
    </source>
</evidence>
<gene>
    <name evidence="2" type="ORF">SODALDRAFT_357618</name>
</gene>
<feature type="transmembrane region" description="Helical" evidence="1">
    <location>
        <begin position="21"/>
        <end position="49"/>
    </location>
</feature>
<organism evidence="2 3">
    <name type="scientific">Sodiomyces alkalinus (strain CBS 110278 / VKM F-3762 / F11)</name>
    <name type="common">Alkaliphilic filamentous fungus</name>
    <dbReference type="NCBI Taxonomy" id="1314773"/>
    <lineage>
        <taxon>Eukaryota</taxon>
        <taxon>Fungi</taxon>
        <taxon>Dikarya</taxon>
        <taxon>Ascomycota</taxon>
        <taxon>Pezizomycotina</taxon>
        <taxon>Sordariomycetes</taxon>
        <taxon>Hypocreomycetidae</taxon>
        <taxon>Glomerellales</taxon>
        <taxon>Plectosphaerellaceae</taxon>
        <taxon>Sodiomyces</taxon>
    </lineage>
</organism>
<dbReference type="GeneID" id="39582498"/>
<name>A0A3N2Q485_SODAK</name>
<evidence type="ECO:0000313" key="2">
    <source>
        <dbReference type="EMBL" id="ROT41562.1"/>
    </source>
</evidence>
<dbReference type="EMBL" id="ML119052">
    <property type="protein sequence ID" value="ROT41562.1"/>
    <property type="molecule type" value="Genomic_DNA"/>
</dbReference>